<feature type="domain" description="Protein FecR C-terminal" evidence="4">
    <location>
        <begin position="279"/>
        <end position="346"/>
    </location>
</feature>
<reference evidence="5" key="1">
    <citation type="journal article" date="2014" name="Int. J. Syst. Evol. Microbiol.">
        <title>Complete genome sequence of Corynebacterium casei LMG S-19264T (=DSM 44701T), isolated from a smear-ripened cheese.</title>
        <authorList>
            <consortium name="US DOE Joint Genome Institute (JGI-PGF)"/>
            <person name="Walter F."/>
            <person name="Albersmeier A."/>
            <person name="Kalinowski J."/>
            <person name="Ruckert C."/>
        </authorList>
    </citation>
    <scope>NUCLEOTIDE SEQUENCE</scope>
    <source>
        <strain evidence="5">CGMCC 1.15448</strain>
    </source>
</reference>
<keyword evidence="6" id="KW-1185">Reference proteome</keyword>
<evidence type="ECO:0000313" key="5">
    <source>
        <dbReference type="EMBL" id="GGB18156.1"/>
    </source>
</evidence>
<protein>
    <recommendedName>
        <fullName evidence="7">DUF4974 domain-containing protein</fullName>
    </recommendedName>
</protein>
<evidence type="ECO:0000256" key="2">
    <source>
        <dbReference type="SAM" id="Phobius"/>
    </source>
</evidence>
<evidence type="ECO:0008006" key="7">
    <source>
        <dbReference type="Google" id="ProtNLM"/>
    </source>
</evidence>
<dbReference type="AlphaFoldDB" id="A0A8J2XVR3"/>
<organism evidence="5 6">
    <name type="scientific">Puia dinghuensis</name>
    <dbReference type="NCBI Taxonomy" id="1792502"/>
    <lineage>
        <taxon>Bacteria</taxon>
        <taxon>Pseudomonadati</taxon>
        <taxon>Bacteroidota</taxon>
        <taxon>Chitinophagia</taxon>
        <taxon>Chitinophagales</taxon>
        <taxon>Chitinophagaceae</taxon>
        <taxon>Puia</taxon>
    </lineage>
</organism>
<dbReference type="InterPro" id="IPR006860">
    <property type="entry name" value="FecR"/>
</dbReference>
<sequence length="351" mass="38537">MKKNPKPDMDRLLVKYLLEEATDAERAEVDGWCAAGAENRQYFEDFRRIWAESLRLTPEVSVDEVEAWERFKQSERFPGRAGSARVRQGDEGASRGRVRPGEDGASNGRVRSLRLMVAAVVVVLAGIGVWWAVTGGLLGGGDALRLEAGAVVRTDTLPDGTQVTLNKHSALVCPRVFGGDARTVRLDGEGFFQVKHRSQPFVVRLNGVTIRDLGTSFNVKAGKDETEIVVESGEVEVSSGSFDVKAGAGEKVIVAAQPAASRKIAAADQLYQYYRTSAFVCRQTPLWRLAAVLSEAYNVHIVIPSKEVQEMTLTATYFRDQDLDSILSVIDKSLTIIHTRAGQEIIFQPKN</sequence>
<dbReference type="PIRSF" id="PIRSF018266">
    <property type="entry name" value="FecR"/>
    <property type="match status" value="1"/>
</dbReference>
<evidence type="ECO:0000259" key="3">
    <source>
        <dbReference type="Pfam" id="PF04773"/>
    </source>
</evidence>
<gene>
    <name evidence="5" type="ORF">GCM10011511_47460</name>
</gene>
<dbReference type="Proteomes" id="UP000607559">
    <property type="component" value="Unassembled WGS sequence"/>
</dbReference>
<keyword evidence="2" id="KW-0472">Membrane</keyword>
<dbReference type="InterPro" id="IPR032508">
    <property type="entry name" value="FecR_C"/>
</dbReference>
<dbReference type="Gene3D" id="2.60.120.1440">
    <property type="match status" value="1"/>
</dbReference>
<proteinExistence type="predicted"/>
<accession>A0A8J2XVR3</accession>
<dbReference type="RefSeq" id="WP_188936500.1">
    <property type="nucleotide sequence ID" value="NZ_BMJC01000005.1"/>
</dbReference>
<dbReference type="Pfam" id="PF16344">
    <property type="entry name" value="FecR_C"/>
    <property type="match status" value="1"/>
</dbReference>
<dbReference type="GO" id="GO:0016989">
    <property type="term" value="F:sigma factor antagonist activity"/>
    <property type="evidence" value="ECO:0007669"/>
    <property type="project" value="TreeGrafter"/>
</dbReference>
<keyword evidence="2" id="KW-0812">Transmembrane</keyword>
<dbReference type="EMBL" id="BMJC01000005">
    <property type="protein sequence ID" value="GGB18156.1"/>
    <property type="molecule type" value="Genomic_DNA"/>
</dbReference>
<evidence type="ECO:0000256" key="1">
    <source>
        <dbReference type="SAM" id="MobiDB-lite"/>
    </source>
</evidence>
<evidence type="ECO:0000259" key="4">
    <source>
        <dbReference type="Pfam" id="PF16344"/>
    </source>
</evidence>
<evidence type="ECO:0000313" key="6">
    <source>
        <dbReference type="Proteomes" id="UP000607559"/>
    </source>
</evidence>
<name>A0A8J2XVR3_9BACT</name>
<feature type="region of interest" description="Disordered" evidence="1">
    <location>
        <begin position="79"/>
        <end position="106"/>
    </location>
</feature>
<feature type="transmembrane region" description="Helical" evidence="2">
    <location>
        <begin position="115"/>
        <end position="133"/>
    </location>
</feature>
<dbReference type="PANTHER" id="PTHR30273:SF2">
    <property type="entry name" value="PROTEIN FECR"/>
    <property type="match status" value="1"/>
</dbReference>
<dbReference type="PANTHER" id="PTHR30273">
    <property type="entry name" value="PERIPLASMIC SIGNAL SENSOR AND SIGMA FACTOR ACTIVATOR FECR-RELATED"/>
    <property type="match status" value="1"/>
</dbReference>
<dbReference type="Gene3D" id="3.55.50.30">
    <property type="match status" value="1"/>
</dbReference>
<reference evidence="5" key="2">
    <citation type="submission" date="2020-09" db="EMBL/GenBank/DDBJ databases">
        <authorList>
            <person name="Sun Q."/>
            <person name="Zhou Y."/>
        </authorList>
    </citation>
    <scope>NUCLEOTIDE SEQUENCE</scope>
    <source>
        <strain evidence="5">CGMCC 1.15448</strain>
    </source>
</reference>
<dbReference type="InterPro" id="IPR012373">
    <property type="entry name" value="Ferrdict_sens_TM"/>
</dbReference>
<feature type="compositionally biased region" description="Basic and acidic residues" evidence="1">
    <location>
        <begin position="87"/>
        <end position="102"/>
    </location>
</feature>
<feature type="domain" description="FecR protein" evidence="3">
    <location>
        <begin position="156"/>
        <end position="236"/>
    </location>
</feature>
<comment type="caution">
    <text evidence="5">The sequence shown here is derived from an EMBL/GenBank/DDBJ whole genome shotgun (WGS) entry which is preliminary data.</text>
</comment>
<keyword evidence="2" id="KW-1133">Transmembrane helix</keyword>
<dbReference type="Pfam" id="PF04773">
    <property type="entry name" value="FecR"/>
    <property type="match status" value="1"/>
</dbReference>